<comment type="caution">
    <text evidence="9">The sequence shown here is derived from an EMBL/GenBank/DDBJ whole genome shotgun (WGS) entry which is preliminary data.</text>
</comment>
<evidence type="ECO:0000313" key="10">
    <source>
        <dbReference type="Proteomes" id="UP001560573"/>
    </source>
</evidence>
<comment type="subcellular location">
    <subcellularLocation>
        <location evidence="1">Membrane</location>
    </subcellularLocation>
</comment>
<keyword evidence="4 7" id="KW-0732">Signal</keyword>
<keyword evidence="3" id="KW-0812">Transmembrane</keyword>
<accession>A0ABV3ZLI2</accession>
<evidence type="ECO:0000256" key="6">
    <source>
        <dbReference type="ARBA" id="ARBA00023237"/>
    </source>
</evidence>
<keyword evidence="6" id="KW-0998">Cell outer membrane</keyword>
<evidence type="ECO:0000256" key="5">
    <source>
        <dbReference type="ARBA" id="ARBA00023136"/>
    </source>
</evidence>
<dbReference type="Gene3D" id="2.40.160.50">
    <property type="entry name" value="membrane protein fhac: a member of the omp85/tpsb transporter family"/>
    <property type="match status" value="1"/>
</dbReference>
<dbReference type="Proteomes" id="UP001560573">
    <property type="component" value="Unassembled WGS sequence"/>
</dbReference>
<dbReference type="PROSITE" id="PS51779">
    <property type="entry name" value="POTRA"/>
    <property type="match status" value="2"/>
</dbReference>
<sequence>MYKLCKILVLASIASFVSSAVSAQVPGNQSDTTITSINADLLNIFNQKVPKKYKIAKVVVTGNKYFDQALLLSVAGLHNGDEIVIPGGDNFSKAINKLWSQNYFSDVEIYLTRLEGNNIDVEIAVTERPRLAKYYFKGVKKGDQEELTKKTGLVLGRVVTENMKRTAIDGIEKYYYEKGFRAVKVRIDEKRDTTSANSLVLNFMIDKGSKVRINNINFGGNTVNEQKLKAQMKGTKEMSRLTLFPTDDKGGLFDPKHYTFQQYIKDNGYLTFTKTRRVLDPYIRLKFFSSAKFDDKKYEEDKEKIIQYYNSLGYRDANIEKDMKYYNSKGNMNIDLKVNEGDKYYFGNITWRGNTKYSDSILTAILNIKKGDIYNLDILNKKLGKSVTPEGGDISGLYMDDGYLFFQTNPVETRVYNDTIDYEIRMMEGPQATIKHVTISGNEKTKEYVIRRELRTMPGEKFSRTDLIRSQRELANLGYFNQEKINPNVVPDQADGTVDINWSLEEKSSDQLELSAGFGGGIGLTGTLGVTFNNFSIRNILHKEAWDPLPMGDGQKLSVRVQSNGRAYRSYNLSFTEPWLGGKRRNSLSFNIYDTKFSNAYDPVTRTYTRVNANNSYFKTTGASIGLGKQLKWPDDYFSLTFALSYVRYHLHNYVIDYTLKLPDGSIFNNGYSNNLSLKVALQRSSISSPIFPTSGSNFLASLQLTPPYSLMDPSLTKSANPYQWIEYHKWKFTGEWYVPIGKPGGPERNKQLVLKAAAKYGFLGRYNPDLQVSPFERFQVGDAGISNSYALLGYDIIAHRGYPVYQTSDPTVNPDQSGASQYFTMFNKYTVELRYPLSLNPSSTIYGLTFFEAANGWYSFKDYNPFRLRRSVGVGMRFFLPMFGLLGFDYGIGLDRITPGGSLKDAAKFTFMLGFEPE</sequence>
<keyword evidence="10" id="KW-1185">Reference proteome</keyword>
<protein>
    <submittedName>
        <fullName evidence="9">POTRA domain-containing protein</fullName>
    </submittedName>
</protein>
<evidence type="ECO:0000313" key="9">
    <source>
        <dbReference type="EMBL" id="MEX6690746.1"/>
    </source>
</evidence>
<keyword evidence="2" id="KW-1134">Transmembrane beta strand</keyword>
<dbReference type="EMBL" id="JAULBC010000010">
    <property type="protein sequence ID" value="MEX6690746.1"/>
    <property type="molecule type" value="Genomic_DNA"/>
</dbReference>
<feature type="signal peptide" evidence="7">
    <location>
        <begin position="1"/>
        <end position="23"/>
    </location>
</feature>
<dbReference type="RefSeq" id="WP_369332162.1">
    <property type="nucleotide sequence ID" value="NZ_JAULBC010000010.1"/>
</dbReference>
<dbReference type="PIRSF" id="PIRSF006076">
    <property type="entry name" value="OM_assembly_OMP85"/>
    <property type="match status" value="1"/>
</dbReference>
<evidence type="ECO:0000256" key="2">
    <source>
        <dbReference type="ARBA" id="ARBA00022452"/>
    </source>
</evidence>
<evidence type="ECO:0000259" key="8">
    <source>
        <dbReference type="PROSITE" id="PS51779"/>
    </source>
</evidence>
<organism evidence="9 10">
    <name type="scientific">Danxiaibacter flavus</name>
    <dbReference type="NCBI Taxonomy" id="3049108"/>
    <lineage>
        <taxon>Bacteria</taxon>
        <taxon>Pseudomonadati</taxon>
        <taxon>Bacteroidota</taxon>
        <taxon>Chitinophagia</taxon>
        <taxon>Chitinophagales</taxon>
        <taxon>Chitinophagaceae</taxon>
        <taxon>Danxiaibacter</taxon>
    </lineage>
</organism>
<reference evidence="9 10" key="1">
    <citation type="submission" date="2023-07" db="EMBL/GenBank/DDBJ databases">
        <authorList>
            <person name="Lian W.-H."/>
        </authorList>
    </citation>
    <scope>NUCLEOTIDE SEQUENCE [LARGE SCALE GENOMIC DNA]</scope>
    <source>
        <strain evidence="9 10">SYSU DXS3180</strain>
    </source>
</reference>
<keyword evidence="5" id="KW-0472">Membrane</keyword>
<dbReference type="InterPro" id="IPR034746">
    <property type="entry name" value="POTRA"/>
</dbReference>
<feature type="domain" description="POTRA" evidence="8">
    <location>
        <begin position="53"/>
        <end position="128"/>
    </location>
</feature>
<name>A0ABV3ZLI2_9BACT</name>
<evidence type="ECO:0000256" key="4">
    <source>
        <dbReference type="ARBA" id="ARBA00022729"/>
    </source>
</evidence>
<evidence type="ECO:0000256" key="7">
    <source>
        <dbReference type="SAM" id="SignalP"/>
    </source>
</evidence>
<proteinExistence type="predicted"/>
<feature type="domain" description="POTRA" evidence="8">
    <location>
        <begin position="432"/>
        <end position="507"/>
    </location>
</feature>
<dbReference type="InterPro" id="IPR023707">
    <property type="entry name" value="OM_assembly_BamA"/>
</dbReference>
<dbReference type="Pfam" id="PF07244">
    <property type="entry name" value="POTRA"/>
    <property type="match status" value="5"/>
</dbReference>
<gene>
    <name evidence="9" type="ORF">QTN47_24780</name>
</gene>
<dbReference type="PANTHER" id="PTHR12815:SF47">
    <property type="entry name" value="TRANSLOCATION AND ASSEMBLY MODULE SUBUNIT TAMA"/>
    <property type="match status" value="1"/>
</dbReference>
<evidence type="ECO:0000256" key="3">
    <source>
        <dbReference type="ARBA" id="ARBA00022692"/>
    </source>
</evidence>
<evidence type="ECO:0000256" key="1">
    <source>
        <dbReference type="ARBA" id="ARBA00004370"/>
    </source>
</evidence>
<dbReference type="PANTHER" id="PTHR12815">
    <property type="entry name" value="SORTING AND ASSEMBLY MACHINERY SAMM50 PROTEIN FAMILY MEMBER"/>
    <property type="match status" value="1"/>
</dbReference>
<dbReference type="InterPro" id="IPR039910">
    <property type="entry name" value="D15-like"/>
</dbReference>
<dbReference type="InterPro" id="IPR010827">
    <property type="entry name" value="BamA/TamA_POTRA"/>
</dbReference>
<feature type="chain" id="PRO_5045335987" evidence="7">
    <location>
        <begin position="24"/>
        <end position="919"/>
    </location>
</feature>
<dbReference type="Gene3D" id="3.10.20.310">
    <property type="entry name" value="membrane protein fhac"/>
    <property type="match status" value="5"/>
</dbReference>